<dbReference type="EMBL" id="CP143816">
    <property type="protein sequence ID" value="WVO24529.1"/>
    <property type="molecule type" value="Genomic_DNA"/>
</dbReference>
<dbReference type="GeneID" id="89992666"/>
<keyword evidence="2" id="KW-1185">Reference proteome</keyword>
<reference evidence="1 2" key="1">
    <citation type="submission" date="2024-01" db="EMBL/GenBank/DDBJ databases">
        <title>Comparative genomics of Cryptococcus and Kwoniella reveals pathogenesis evolution and contrasting modes of karyotype evolution via chromosome fusion or intercentromeric recombination.</title>
        <authorList>
            <person name="Coelho M.A."/>
            <person name="David-Palma M."/>
            <person name="Shea T."/>
            <person name="Bowers K."/>
            <person name="McGinley-Smith S."/>
            <person name="Mohammad A.W."/>
            <person name="Gnirke A."/>
            <person name="Yurkov A.M."/>
            <person name="Nowrousian M."/>
            <person name="Sun S."/>
            <person name="Cuomo C.A."/>
            <person name="Heitman J."/>
        </authorList>
    </citation>
    <scope>NUCLEOTIDE SEQUENCE [LARGE SCALE GENOMIC DNA]</scope>
    <source>
        <strain evidence="1 2">7685027</strain>
    </source>
</reference>
<name>A0ABZ2B276_9TREE</name>
<proteinExistence type="predicted"/>
<organism evidence="1 2">
    <name type="scientific">Cryptococcus decagattii</name>
    <dbReference type="NCBI Taxonomy" id="1859122"/>
    <lineage>
        <taxon>Eukaryota</taxon>
        <taxon>Fungi</taxon>
        <taxon>Dikarya</taxon>
        <taxon>Basidiomycota</taxon>
        <taxon>Agaricomycotina</taxon>
        <taxon>Tremellomycetes</taxon>
        <taxon>Tremellales</taxon>
        <taxon>Cryptococcaceae</taxon>
        <taxon>Cryptococcus</taxon>
        <taxon>Cryptococcus gattii species complex</taxon>
    </lineage>
</organism>
<evidence type="ECO:0000313" key="2">
    <source>
        <dbReference type="Proteomes" id="UP001432216"/>
    </source>
</evidence>
<protein>
    <submittedName>
        <fullName evidence="1">Uncharacterized protein</fullName>
    </submittedName>
</protein>
<evidence type="ECO:0000313" key="1">
    <source>
        <dbReference type="EMBL" id="WVO24529.1"/>
    </source>
</evidence>
<sequence>MIVLHEMEKGIKQRVSRKKKMSPNPNNPPIHSIFLPAELVAPPLDVLPWADPSFPLLVDKLPTSTVALPKPRTVVGYVDVTSSDTLLSSRTASVRYTRATEGAGTGTMQAPSSHVMVIVSRPPYSLPSEANE</sequence>
<accession>A0ABZ2B276</accession>
<dbReference type="RefSeq" id="XP_064723768.1">
    <property type="nucleotide sequence ID" value="XM_064867696.1"/>
</dbReference>
<gene>
    <name evidence="1" type="ORF">IAS62_005897</name>
</gene>
<dbReference type="Proteomes" id="UP001432216">
    <property type="component" value="Chromosome 11"/>
</dbReference>